<dbReference type="HOGENOM" id="CLU_131430_1_0_1"/>
<dbReference type="InterPro" id="IPR000595">
    <property type="entry name" value="cNMP-bd_dom"/>
</dbReference>
<name>A0A084QWQ1_STAC4</name>
<sequence length="122" mass="13796">MSSPVSMPNLFDSFTDTWSPRLIAAVNDHHIKIAKIDGEFIWHAHPNSDEFFYLVAGKLRLEIENQEPVVMKVGDVFVVPKGVRHRPVAENASILMIEHESTINTGDQVDSTRTTQVKDVRK</sequence>
<feature type="domain" description="Cyclic nucleotide-binding" evidence="1">
    <location>
        <begin position="10"/>
        <end position="77"/>
    </location>
</feature>
<dbReference type="OMA" id="QGEFVWH"/>
<dbReference type="InterPro" id="IPR013096">
    <property type="entry name" value="Cupin_2"/>
</dbReference>
<dbReference type="CDD" id="cd02226">
    <property type="entry name" value="cupin_YdbB-like"/>
    <property type="match status" value="1"/>
</dbReference>
<organism evidence="2 3">
    <name type="scientific">Stachybotrys chlorohalonatus (strain IBT 40285)</name>
    <dbReference type="NCBI Taxonomy" id="1283841"/>
    <lineage>
        <taxon>Eukaryota</taxon>
        <taxon>Fungi</taxon>
        <taxon>Dikarya</taxon>
        <taxon>Ascomycota</taxon>
        <taxon>Pezizomycotina</taxon>
        <taxon>Sordariomycetes</taxon>
        <taxon>Hypocreomycetidae</taxon>
        <taxon>Hypocreales</taxon>
        <taxon>Stachybotryaceae</taxon>
        <taxon>Stachybotrys</taxon>
    </lineage>
</organism>
<dbReference type="Proteomes" id="UP000028524">
    <property type="component" value="Unassembled WGS sequence"/>
</dbReference>
<dbReference type="PROSITE" id="PS50042">
    <property type="entry name" value="CNMP_BINDING_3"/>
    <property type="match status" value="1"/>
</dbReference>
<dbReference type="STRING" id="1283841.A0A084QWQ1"/>
<gene>
    <name evidence="2" type="ORF">S40285_02483</name>
</gene>
<proteinExistence type="predicted"/>
<dbReference type="InParanoid" id="A0A084QWQ1"/>
<dbReference type="AlphaFoldDB" id="A0A084QWQ1"/>
<protein>
    <recommendedName>
        <fullName evidence="1">Cyclic nucleotide-binding domain-containing protein</fullName>
    </recommendedName>
</protein>
<dbReference type="SUPFAM" id="SSF51182">
    <property type="entry name" value="RmlC-like cupins"/>
    <property type="match status" value="1"/>
</dbReference>
<accession>A0A084QWQ1</accession>
<dbReference type="PANTHER" id="PTHR36114">
    <property type="entry name" value="16.7 KDA PROTEIN IN WHIE LOCUS"/>
    <property type="match status" value="1"/>
</dbReference>
<dbReference type="Gene3D" id="2.60.120.10">
    <property type="entry name" value="Jelly Rolls"/>
    <property type="match status" value="1"/>
</dbReference>
<evidence type="ECO:0000313" key="2">
    <source>
        <dbReference type="EMBL" id="KFA68386.1"/>
    </source>
</evidence>
<dbReference type="InterPro" id="IPR014710">
    <property type="entry name" value="RmlC-like_jellyroll"/>
</dbReference>
<dbReference type="OrthoDB" id="204928at2759"/>
<keyword evidence="3" id="KW-1185">Reference proteome</keyword>
<reference evidence="2 3" key="1">
    <citation type="journal article" date="2014" name="BMC Genomics">
        <title>Comparative genome sequencing reveals chemotype-specific gene clusters in the toxigenic black mold Stachybotrys.</title>
        <authorList>
            <person name="Semeiks J."/>
            <person name="Borek D."/>
            <person name="Otwinowski Z."/>
            <person name="Grishin N.V."/>
        </authorList>
    </citation>
    <scope>NUCLEOTIDE SEQUENCE [LARGE SCALE GENOMIC DNA]</scope>
    <source>
        <strain evidence="2 3">IBT 40285</strain>
    </source>
</reference>
<dbReference type="InterPro" id="IPR052044">
    <property type="entry name" value="PKS_Associated_Protein"/>
</dbReference>
<dbReference type="PANTHER" id="PTHR36114:SF1">
    <property type="entry name" value="16.7 KDA PROTEIN IN WHIE LOCUS"/>
    <property type="match status" value="1"/>
</dbReference>
<evidence type="ECO:0000313" key="3">
    <source>
        <dbReference type="Proteomes" id="UP000028524"/>
    </source>
</evidence>
<evidence type="ECO:0000259" key="1">
    <source>
        <dbReference type="PROSITE" id="PS50042"/>
    </source>
</evidence>
<dbReference type="Pfam" id="PF07883">
    <property type="entry name" value="Cupin_2"/>
    <property type="match status" value="1"/>
</dbReference>
<dbReference type="InterPro" id="IPR011051">
    <property type="entry name" value="RmlC_Cupin_sf"/>
</dbReference>
<dbReference type="EMBL" id="KL659896">
    <property type="protein sequence ID" value="KFA68386.1"/>
    <property type="molecule type" value="Genomic_DNA"/>
</dbReference>